<dbReference type="EMBL" id="CAJNOK010008724">
    <property type="protein sequence ID" value="CAF1071165.1"/>
    <property type="molecule type" value="Genomic_DNA"/>
</dbReference>
<comment type="caution">
    <text evidence="1">The sequence shown here is derived from an EMBL/GenBank/DDBJ whole genome shotgun (WGS) entry which is preliminary data.</text>
</comment>
<reference evidence="1" key="1">
    <citation type="submission" date="2021-02" db="EMBL/GenBank/DDBJ databases">
        <authorList>
            <person name="Nowell W R."/>
        </authorList>
    </citation>
    <scope>NUCLEOTIDE SEQUENCE</scope>
</reference>
<evidence type="ECO:0000313" key="1">
    <source>
        <dbReference type="EMBL" id="CAF1071165.1"/>
    </source>
</evidence>
<feature type="non-terminal residue" evidence="1">
    <location>
        <position position="1"/>
    </location>
</feature>
<gene>
    <name evidence="1" type="ORF">OVA965_LOCUS17900</name>
    <name evidence="2" type="ORF">TMI583_LOCUS17911</name>
</gene>
<proteinExistence type="predicted"/>
<evidence type="ECO:0000313" key="2">
    <source>
        <dbReference type="EMBL" id="CAF3835487.1"/>
    </source>
</evidence>
<dbReference type="AlphaFoldDB" id="A0A8S2E3H2"/>
<dbReference type="EMBL" id="CAJOBA010008739">
    <property type="protein sequence ID" value="CAF3835487.1"/>
    <property type="molecule type" value="Genomic_DNA"/>
</dbReference>
<accession>A0A8S2E3H2</accession>
<evidence type="ECO:0000313" key="3">
    <source>
        <dbReference type="Proteomes" id="UP000677228"/>
    </source>
</evidence>
<sequence length="134" mass="15083">DGTALIKKRWPKIWKSAANFPYVKEKYLTLHLTTESQKDCDVAFSALVIFTALQNQGVHFPTLWGSGGDYADGCPLSHANHSDGDDGLMIFIHFLLSYSLWHSNGIFGVRPLLFAELYIIFVFNNGYMIPCAYC</sequence>
<name>A0A8S2E3H2_9BILA</name>
<dbReference type="Proteomes" id="UP000677228">
    <property type="component" value="Unassembled WGS sequence"/>
</dbReference>
<organism evidence="1 3">
    <name type="scientific">Didymodactylos carnosus</name>
    <dbReference type="NCBI Taxonomy" id="1234261"/>
    <lineage>
        <taxon>Eukaryota</taxon>
        <taxon>Metazoa</taxon>
        <taxon>Spiralia</taxon>
        <taxon>Gnathifera</taxon>
        <taxon>Rotifera</taxon>
        <taxon>Eurotatoria</taxon>
        <taxon>Bdelloidea</taxon>
        <taxon>Philodinida</taxon>
        <taxon>Philodinidae</taxon>
        <taxon>Didymodactylos</taxon>
    </lineage>
</organism>
<protein>
    <submittedName>
        <fullName evidence="1">Uncharacterized protein</fullName>
    </submittedName>
</protein>
<dbReference type="Proteomes" id="UP000682733">
    <property type="component" value="Unassembled WGS sequence"/>
</dbReference>